<organism evidence="2 3">
    <name type="scientific">Lolium multiflorum</name>
    <name type="common">Italian ryegrass</name>
    <name type="synonym">Lolium perenne subsp. multiflorum</name>
    <dbReference type="NCBI Taxonomy" id="4521"/>
    <lineage>
        <taxon>Eukaryota</taxon>
        <taxon>Viridiplantae</taxon>
        <taxon>Streptophyta</taxon>
        <taxon>Embryophyta</taxon>
        <taxon>Tracheophyta</taxon>
        <taxon>Spermatophyta</taxon>
        <taxon>Magnoliopsida</taxon>
        <taxon>Liliopsida</taxon>
        <taxon>Poales</taxon>
        <taxon>Poaceae</taxon>
        <taxon>BOP clade</taxon>
        <taxon>Pooideae</taxon>
        <taxon>Poodae</taxon>
        <taxon>Poeae</taxon>
        <taxon>Poeae Chloroplast Group 2 (Poeae type)</taxon>
        <taxon>Loliodinae</taxon>
        <taxon>Loliinae</taxon>
        <taxon>Lolium</taxon>
    </lineage>
</organism>
<keyword evidence="3" id="KW-1185">Reference proteome</keyword>
<feature type="compositionally biased region" description="Low complexity" evidence="1">
    <location>
        <begin position="141"/>
        <end position="156"/>
    </location>
</feature>
<feature type="region of interest" description="Disordered" evidence="1">
    <location>
        <begin position="103"/>
        <end position="158"/>
    </location>
</feature>
<proteinExistence type="predicted"/>
<name>A0AAD8TFG2_LOLMU</name>
<comment type="caution">
    <text evidence="2">The sequence shown here is derived from an EMBL/GenBank/DDBJ whole genome shotgun (WGS) entry which is preliminary data.</text>
</comment>
<evidence type="ECO:0000313" key="3">
    <source>
        <dbReference type="Proteomes" id="UP001231189"/>
    </source>
</evidence>
<dbReference type="AlphaFoldDB" id="A0AAD8TFG2"/>
<dbReference type="EMBL" id="JAUUTY010000002">
    <property type="protein sequence ID" value="KAK1680892.1"/>
    <property type="molecule type" value="Genomic_DNA"/>
</dbReference>
<evidence type="ECO:0000256" key="1">
    <source>
        <dbReference type="SAM" id="MobiDB-lite"/>
    </source>
</evidence>
<reference evidence="2" key="1">
    <citation type="submission" date="2023-07" db="EMBL/GenBank/DDBJ databases">
        <title>A chromosome-level genome assembly of Lolium multiflorum.</title>
        <authorList>
            <person name="Chen Y."/>
            <person name="Copetti D."/>
            <person name="Kolliker R."/>
            <person name="Studer B."/>
        </authorList>
    </citation>
    <scope>NUCLEOTIDE SEQUENCE</scope>
    <source>
        <strain evidence="2">02402/16</strain>
        <tissue evidence="2">Leaf</tissue>
    </source>
</reference>
<dbReference type="Proteomes" id="UP001231189">
    <property type="component" value="Unassembled WGS sequence"/>
</dbReference>
<gene>
    <name evidence="2" type="ORF">QYE76_041740</name>
</gene>
<protein>
    <submittedName>
        <fullName evidence="2">Uncharacterized protein</fullName>
    </submittedName>
</protein>
<feature type="region of interest" description="Disordered" evidence="1">
    <location>
        <begin position="173"/>
        <end position="198"/>
    </location>
</feature>
<evidence type="ECO:0000313" key="2">
    <source>
        <dbReference type="EMBL" id="KAK1680892.1"/>
    </source>
</evidence>
<sequence>MPNSEQQDREEREKELHLTRKLMNTSEGADDVGGGRKQRFICRGRSRGRERGVDFVLRLLYSLVDEIQHVEVELMVVMAVFGVAGDGGATTNPPTLAFTTSSAVRVPRTAEHSQHPPPPPLILRSAPDHLLRVSSAPPPTTSSASTCPRSSAAAADGSGGAYLPVSSTATVAAPAPAGPHSGGSKSVLDGEEPLLFTL</sequence>
<accession>A0AAD8TFG2</accession>
<feature type="compositionally biased region" description="Low complexity" evidence="1">
    <location>
        <begin position="173"/>
        <end position="186"/>
    </location>
</feature>